<keyword evidence="2" id="KW-1185">Reference proteome</keyword>
<accession>A0ACC2M2T1</accession>
<reference evidence="1 2" key="1">
    <citation type="journal article" date="2022" name="Hortic Res">
        <title>A haplotype resolved chromosomal level avocado genome allows analysis of novel avocado genes.</title>
        <authorList>
            <person name="Nath O."/>
            <person name="Fletcher S.J."/>
            <person name="Hayward A."/>
            <person name="Shaw L.M."/>
            <person name="Masouleh A.K."/>
            <person name="Furtado A."/>
            <person name="Henry R.J."/>
            <person name="Mitter N."/>
        </authorList>
    </citation>
    <scope>NUCLEOTIDE SEQUENCE [LARGE SCALE GENOMIC DNA]</scope>
    <source>
        <strain evidence="2">cv. Hass</strain>
    </source>
</reference>
<sequence length="107" mass="11845">MPRPILELDMDSCMAFSDHRYVSDNFTFTYPPINSDDSPIIPSSLGILDATHDQPADAKHMDPNPSTVQQRLPVGKPHSGTGVTLEVSSHESQNDTPCRTINMEEYS</sequence>
<name>A0ACC2M2T1_PERAE</name>
<proteinExistence type="predicted"/>
<gene>
    <name evidence="1" type="ORF">MRB53_016770</name>
</gene>
<dbReference type="EMBL" id="CM056813">
    <property type="protein sequence ID" value="KAJ8640076.1"/>
    <property type="molecule type" value="Genomic_DNA"/>
</dbReference>
<protein>
    <submittedName>
        <fullName evidence="1">Uncharacterized protein</fullName>
    </submittedName>
</protein>
<comment type="caution">
    <text evidence="1">The sequence shown here is derived from an EMBL/GenBank/DDBJ whole genome shotgun (WGS) entry which is preliminary data.</text>
</comment>
<organism evidence="1 2">
    <name type="scientific">Persea americana</name>
    <name type="common">Avocado</name>
    <dbReference type="NCBI Taxonomy" id="3435"/>
    <lineage>
        <taxon>Eukaryota</taxon>
        <taxon>Viridiplantae</taxon>
        <taxon>Streptophyta</taxon>
        <taxon>Embryophyta</taxon>
        <taxon>Tracheophyta</taxon>
        <taxon>Spermatophyta</taxon>
        <taxon>Magnoliopsida</taxon>
        <taxon>Magnoliidae</taxon>
        <taxon>Laurales</taxon>
        <taxon>Lauraceae</taxon>
        <taxon>Persea</taxon>
    </lineage>
</organism>
<dbReference type="Proteomes" id="UP001234297">
    <property type="component" value="Chromosome 5"/>
</dbReference>
<evidence type="ECO:0000313" key="2">
    <source>
        <dbReference type="Proteomes" id="UP001234297"/>
    </source>
</evidence>
<evidence type="ECO:0000313" key="1">
    <source>
        <dbReference type="EMBL" id="KAJ8640076.1"/>
    </source>
</evidence>